<organism evidence="1 2">
    <name type="scientific">Lutispora saccharofermentans</name>
    <dbReference type="NCBI Taxonomy" id="3024236"/>
    <lineage>
        <taxon>Bacteria</taxon>
        <taxon>Bacillati</taxon>
        <taxon>Bacillota</taxon>
        <taxon>Clostridia</taxon>
        <taxon>Lutisporales</taxon>
        <taxon>Lutisporaceae</taxon>
        <taxon>Lutispora</taxon>
    </lineage>
</organism>
<proteinExistence type="predicted"/>
<accession>A0ABT1NHT7</accession>
<dbReference type="Proteomes" id="UP001651880">
    <property type="component" value="Unassembled WGS sequence"/>
</dbReference>
<keyword evidence="2" id="KW-1185">Reference proteome</keyword>
<evidence type="ECO:0000313" key="1">
    <source>
        <dbReference type="EMBL" id="MCQ1530832.1"/>
    </source>
</evidence>
<gene>
    <name evidence="1" type="ORF">LJD61_14935</name>
</gene>
<protein>
    <submittedName>
        <fullName evidence="1">NAD(P)H-dependent oxidoreductase</fullName>
    </submittedName>
</protein>
<reference evidence="1 2" key="1">
    <citation type="submission" date="2021-10" db="EMBL/GenBank/DDBJ databases">
        <title>Lutispora strain m25 sp. nov., a thermophilic, non-spore-forming bacterium isolated from a lab-scale methanogenic bioreactor digesting anaerobic sludge.</title>
        <authorList>
            <person name="El Houari A."/>
            <person name="Mcdonald J."/>
        </authorList>
    </citation>
    <scope>NUCLEOTIDE SEQUENCE [LARGE SCALE GENOMIC DNA]</scope>
    <source>
        <strain evidence="2">m25</strain>
    </source>
</reference>
<dbReference type="Gene3D" id="3.40.50.360">
    <property type="match status" value="1"/>
</dbReference>
<comment type="caution">
    <text evidence="1">The sequence shown here is derived from an EMBL/GenBank/DDBJ whole genome shotgun (WGS) entry which is preliminary data.</text>
</comment>
<dbReference type="EMBL" id="JAJEKE010000015">
    <property type="protein sequence ID" value="MCQ1530832.1"/>
    <property type="molecule type" value="Genomic_DNA"/>
</dbReference>
<dbReference type="RefSeq" id="WP_255228354.1">
    <property type="nucleotide sequence ID" value="NZ_JAJEKE010000015.1"/>
</dbReference>
<name>A0ABT1NHT7_9FIRM</name>
<sequence>MKRVVAINGSPKSAESTSGMLIKILEEYIGTIVDTFQAVELIRREDAHKVIADILKADDLLIVFPLYVDSLPASLLKLLTQIEQAAKACGSSLPTVYTICNCGFYEAEHNSLALKMTRTFVKRIGAGYGYGLGIGCGGVLAQMKKGPVDNVYAALRDMGDAITAENSKECEDVFVTPKMPRFLYKIGGNIGWRQMTRKNGVLKQIKAKPHSL</sequence>
<dbReference type="InterPro" id="IPR029039">
    <property type="entry name" value="Flavoprotein-like_sf"/>
</dbReference>
<dbReference type="SUPFAM" id="SSF52218">
    <property type="entry name" value="Flavoproteins"/>
    <property type="match status" value="1"/>
</dbReference>
<evidence type="ECO:0000313" key="2">
    <source>
        <dbReference type="Proteomes" id="UP001651880"/>
    </source>
</evidence>